<name>A0A8X6XLR1_9ARAC</name>
<dbReference type="AlphaFoldDB" id="A0A8X6XLR1"/>
<protein>
    <submittedName>
        <fullName evidence="2">Uncharacterized protein</fullName>
    </submittedName>
</protein>
<keyword evidence="3" id="KW-1185">Reference proteome</keyword>
<evidence type="ECO:0000313" key="2">
    <source>
        <dbReference type="EMBL" id="GFY55476.1"/>
    </source>
</evidence>
<comment type="caution">
    <text evidence="2">The sequence shown here is derived from an EMBL/GenBank/DDBJ whole genome shotgun (WGS) entry which is preliminary data.</text>
</comment>
<sequence>MSDKLPEPPMHVSTDFALPGNISPPLPPPPPDDDNLYHENYNLLLLPIIADMEYLIGSPRTMLKKL</sequence>
<accession>A0A8X6XLR1</accession>
<proteinExistence type="predicted"/>
<organism evidence="2 3">
    <name type="scientific">Trichonephila inaurata madagascariensis</name>
    <dbReference type="NCBI Taxonomy" id="2747483"/>
    <lineage>
        <taxon>Eukaryota</taxon>
        <taxon>Metazoa</taxon>
        <taxon>Ecdysozoa</taxon>
        <taxon>Arthropoda</taxon>
        <taxon>Chelicerata</taxon>
        <taxon>Arachnida</taxon>
        <taxon>Araneae</taxon>
        <taxon>Araneomorphae</taxon>
        <taxon>Entelegynae</taxon>
        <taxon>Araneoidea</taxon>
        <taxon>Nephilidae</taxon>
        <taxon>Trichonephila</taxon>
        <taxon>Trichonephila inaurata</taxon>
    </lineage>
</organism>
<feature type="region of interest" description="Disordered" evidence="1">
    <location>
        <begin position="1"/>
        <end position="34"/>
    </location>
</feature>
<gene>
    <name evidence="2" type="ORF">TNIN_357581</name>
</gene>
<reference evidence="2" key="1">
    <citation type="submission" date="2020-08" db="EMBL/GenBank/DDBJ databases">
        <title>Multicomponent nature underlies the extraordinary mechanical properties of spider dragline silk.</title>
        <authorList>
            <person name="Kono N."/>
            <person name="Nakamura H."/>
            <person name="Mori M."/>
            <person name="Yoshida Y."/>
            <person name="Ohtoshi R."/>
            <person name="Malay A.D."/>
            <person name="Moran D.A.P."/>
            <person name="Tomita M."/>
            <person name="Numata K."/>
            <person name="Arakawa K."/>
        </authorList>
    </citation>
    <scope>NUCLEOTIDE SEQUENCE</scope>
</reference>
<evidence type="ECO:0000256" key="1">
    <source>
        <dbReference type="SAM" id="MobiDB-lite"/>
    </source>
</evidence>
<evidence type="ECO:0000313" key="3">
    <source>
        <dbReference type="Proteomes" id="UP000886998"/>
    </source>
</evidence>
<dbReference type="EMBL" id="BMAV01010397">
    <property type="protein sequence ID" value="GFY55476.1"/>
    <property type="molecule type" value="Genomic_DNA"/>
</dbReference>
<dbReference type="Proteomes" id="UP000886998">
    <property type="component" value="Unassembled WGS sequence"/>
</dbReference>